<dbReference type="GO" id="GO:0008654">
    <property type="term" value="P:phospholipid biosynthetic process"/>
    <property type="evidence" value="ECO:0007669"/>
    <property type="project" value="UniProtKB-KW"/>
</dbReference>
<dbReference type="Pfam" id="PF01219">
    <property type="entry name" value="DAGK_prokar"/>
    <property type="match status" value="1"/>
</dbReference>
<keyword evidence="21" id="KW-1185">Reference proteome</keyword>
<evidence type="ECO:0000256" key="11">
    <source>
        <dbReference type="ARBA" id="ARBA00023098"/>
    </source>
</evidence>
<comment type="subcellular location">
    <subcellularLocation>
        <location evidence="1">Cell membrane</location>
        <topology evidence="1">Multi-pass membrane protein</topology>
    </subcellularLocation>
</comment>
<dbReference type="GO" id="GO:0005886">
    <property type="term" value="C:plasma membrane"/>
    <property type="evidence" value="ECO:0007669"/>
    <property type="project" value="UniProtKB-SubCell"/>
</dbReference>
<reference evidence="21" key="1">
    <citation type="submission" date="2018-11" db="EMBL/GenBank/DDBJ databases">
        <title>Chitinophaga lutea sp.nov., isolate from arsenic contaminated soil.</title>
        <authorList>
            <person name="Zong Y."/>
        </authorList>
    </citation>
    <scope>NUCLEOTIDE SEQUENCE [LARGE SCALE GENOMIC DNA]</scope>
    <source>
        <strain evidence="21">YLT18</strain>
    </source>
</reference>
<comment type="cofactor">
    <cofactor evidence="18">
        <name>Mg(2+)</name>
        <dbReference type="ChEBI" id="CHEBI:18420"/>
    </cofactor>
    <text evidence="18">Mn(2+), Zn(2+), Cd(2+) and Co(2+) support activity to lesser extents.</text>
</comment>
<evidence type="ECO:0000256" key="4">
    <source>
        <dbReference type="ARBA" id="ARBA00022516"/>
    </source>
</evidence>
<evidence type="ECO:0000256" key="13">
    <source>
        <dbReference type="ARBA" id="ARBA00023209"/>
    </source>
</evidence>
<keyword evidence="3" id="KW-1003">Cell membrane</keyword>
<evidence type="ECO:0000256" key="7">
    <source>
        <dbReference type="ARBA" id="ARBA00022741"/>
    </source>
</evidence>
<keyword evidence="12 19" id="KW-0472">Membrane</keyword>
<evidence type="ECO:0000256" key="3">
    <source>
        <dbReference type="ARBA" id="ARBA00022475"/>
    </source>
</evidence>
<feature type="transmembrane region" description="Helical" evidence="19">
    <location>
        <begin position="92"/>
        <end position="113"/>
    </location>
</feature>
<feature type="active site" description="Proton acceptor" evidence="15">
    <location>
        <position position="65"/>
    </location>
</feature>
<dbReference type="InterPro" id="IPR033717">
    <property type="entry name" value="UDPK"/>
</dbReference>
<dbReference type="GO" id="GO:0016301">
    <property type="term" value="F:kinase activity"/>
    <property type="evidence" value="ECO:0007669"/>
    <property type="project" value="UniProtKB-KW"/>
</dbReference>
<keyword evidence="7 17" id="KW-0547">Nucleotide-binding</keyword>
<dbReference type="Proteomes" id="UP000279089">
    <property type="component" value="Unassembled WGS sequence"/>
</dbReference>
<evidence type="ECO:0000313" key="21">
    <source>
        <dbReference type="Proteomes" id="UP000279089"/>
    </source>
</evidence>
<dbReference type="PANTHER" id="PTHR34299">
    <property type="entry name" value="DIACYLGLYCEROL KINASE"/>
    <property type="match status" value="1"/>
</dbReference>
<keyword evidence="9 17" id="KW-0067">ATP-binding</keyword>
<keyword evidence="18" id="KW-0479">Metal-binding</keyword>
<keyword evidence="6 19" id="KW-0812">Transmembrane</keyword>
<keyword evidence="10 19" id="KW-1133">Transmembrane helix</keyword>
<keyword evidence="4" id="KW-0444">Lipid biosynthesis</keyword>
<organism evidence="20 21">
    <name type="scientific">Chitinophaga barathri</name>
    <dbReference type="NCBI Taxonomy" id="1647451"/>
    <lineage>
        <taxon>Bacteria</taxon>
        <taxon>Pseudomonadati</taxon>
        <taxon>Bacteroidota</taxon>
        <taxon>Chitinophagia</taxon>
        <taxon>Chitinophagales</taxon>
        <taxon>Chitinophagaceae</taxon>
        <taxon>Chitinophaga</taxon>
    </lineage>
</organism>
<name>A0A3N4MER6_9BACT</name>
<dbReference type="AlphaFoldDB" id="A0A3N4MER6"/>
<evidence type="ECO:0000256" key="16">
    <source>
        <dbReference type="PIRSR" id="PIRSR600829-2"/>
    </source>
</evidence>
<keyword evidence="13" id="KW-0594">Phospholipid biosynthesis</keyword>
<evidence type="ECO:0000256" key="17">
    <source>
        <dbReference type="PIRSR" id="PIRSR600829-3"/>
    </source>
</evidence>
<keyword evidence="8 20" id="KW-0418">Kinase</keyword>
<keyword evidence="11" id="KW-0443">Lipid metabolism</keyword>
<sequence>MSAQKRFFGIRHAVNGLGLFLRSESNGRMHAIATVLVIALAAWLRCTAIEWALLAIVTGMVWLAEMLNTAIEKIMDYVQPEIHPQVKWIKDVAAGAVLAATITAIAVGGFVFVPKLLAL</sequence>
<gene>
    <name evidence="20" type="ORF">EG028_15895</name>
</gene>
<feature type="binding site" evidence="17">
    <location>
        <position position="24"/>
    </location>
    <ligand>
        <name>ATP</name>
        <dbReference type="ChEBI" id="CHEBI:30616"/>
    </ligand>
</feature>
<dbReference type="CDD" id="cd14265">
    <property type="entry name" value="UDPK_IM_like"/>
    <property type="match status" value="1"/>
</dbReference>
<dbReference type="OrthoDB" id="1493837at2"/>
<comment type="similarity">
    <text evidence="2">Belongs to the bacterial diacylglycerol kinase family.</text>
</comment>
<accession>A0A3N4MER6</accession>
<evidence type="ECO:0000256" key="8">
    <source>
        <dbReference type="ARBA" id="ARBA00022777"/>
    </source>
</evidence>
<evidence type="ECO:0000256" key="2">
    <source>
        <dbReference type="ARBA" id="ARBA00005967"/>
    </source>
</evidence>
<evidence type="ECO:0000256" key="6">
    <source>
        <dbReference type="ARBA" id="ARBA00022692"/>
    </source>
</evidence>
<feature type="binding site" evidence="18">
    <location>
        <position position="72"/>
    </location>
    <ligand>
        <name>a divalent metal cation</name>
        <dbReference type="ChEBI" id="CHEBI:60240"/>
    </ligand>
</feature>
<dbReference type="InterPro" id="IPR000829">
    <property type="entry name" value="DAGK"/>
</dbReference>
<evidence type="ECO:0000256" key="5">
    <source>
        <dbReference type="ARBA" id="ARBA00022679"/>
    </source>
</evidence>
<evidence type="ECO:0000256" key="10">
    <source>
        <dbReference type="ARBA" id="ARBA00022989"/>
    </source>
</evidence>
<feature type="binding site" evidence="18">
    <location>
        <position position="24"/>
    </location>
    <ligand>
        <name>a divalent metal cation</name>
        <dbReference type="ChEBI" id="CHEBI:60240"/>
    </ligand>
</feature>
<feature type="binding site" evidence="17">
    <location>
        <begin position="90"/>
        <end position="91"/>
    </location>
    <ligand>
        <name>ATP</name>
        <dbReference type="ChEBI" id="CHEBI:30616"/>
    </ligand>
</feature>
<evidence type="ECO:0000256" key="12">
    <source>
        <dbReference type="ARBA" id="ARBA00023136"/>
    </source>
</evidence>
<evidence type="ECO:0000256" key="1">
    <source>
        <dbReference type="ARBA" id="ARBA00004651"/>
    </source>
</evidence>
<keyword evidence="5" id="KW-0808">Transferase</keyword>
<keyword evidence="18" id="KW-0460">Magnesium</keyword>
<keyword evidence="14" id="KW-1208">Phospholipid metabolism</keyword>
<dbReference type="RefSeq" id="WP_120517508.1">
    <property type="nucleotide sequence ID" value="NZ_QXZY01000009.1"/>
</dbReference>
<dbReference type="Gene3D" id="1.10.287.3610">
    <property type="match status" value="1"/>
</dbReference>
<dbReference type="GO" id="GO:0046872">
    <property type="term" value="F:metal ion binding"/>
    <property type="evidence" value="ECO:0007669"/>
    <property type="project" value="UniProtKB-KW"/>
</dbReference>
<feature type="binding site" evidence="17">
    <location>
        <position position="72"/>
    </location>
    <ligand>
        <name>ATP</name>
        <dbReference type="ChEBI" id="CHEBI:30616"/>
    </ligand>
</feature>
<proteinExistence type="inferred from homology"/>
<dbReference type="GO" id="GO:0005524">
    <property type="term" value="F:ATP binding"/>
    <property type="evidence" value="ECO:0007669"/>
    <property type="project" value="UniProtKB-KW"/>
</dbReference>
<feature type="binding site" evidence="17">
    <location>
        <begin position="81"/>
        <end position="83"/>
    </location>
    <ligand>
        <name>ATP</name>
        <dbReference type="ChEBI" id="CHEBI:30616"/>
    </ligand>
</feature>
<protein>
    <submittedName>
        <fullName evidence="20">Diacylglycerol kinase family protein</fullName>
    </submittedName>
</protein>
<evidence type="ECO:0000256" key="9">
    <source>
        <dbReference type="ARBA" id="ARBA00022840"/>
    </source>
</evidence>
<dbReference type="InterPro" id="IPR036945">
    <property type="entry name" value="DAGK_sf"/>
</dbReference>
<comment type="caution">
    <text evidence="20">The sequence shown here is derived from an EMBL/GenBank/DDBJ whole genome shotgun (WGS) entry which is preliminary data.</text>
</comment>
<feature type="binding site" evidence="16">
    <location>
        <position position="65"/>
    </location>
    <ligand>
        <name>substrate</name>
    </ligand>
</feature>
<evidence type="ECO:0000313" key="20">
    <source>
        <dbReference type="EMBL" id="RPD40137.1"/>
    </source>
</evidence>
<evidence type="ECO:0000256" key="18">
    <source>
        <dbReference type="PIRSR" id="PIRSR600829-4"/>
    </source>
</evidence>
<evidence type="ECO:0000256" key="14">
    <source>
        <dbReference type="ARBA" id="ARBA00023264"/>
    </source>
</evidence>
<evidence type="ECO:0000256" key="15">
    <source>
        <dbReference type="PIRSR" id="PIRSR600829-1"/>
    </source>
</evidence>
<evidence type="ECO:0000256" key="19">
    <source>
        <dbReference type="SAM" id="Phobius"/>
    </source>
</evidence>
<dbReference type="EMBL" id="RMBX01000008">
    <property type="protein sequence ID" value="RPD40137.1"/>
    <property type="molecule type" value="Genomic_DNA"/>
</dbReference>
<dbReference type="PANTHER" id="PTHR34299:SF1">
    <property type="entry name" value="DIACYLGLYCEROL KINASE"/>
    <property type="match status" value="1"/>
</dbReference>